<gene>
    <name evidence="3" type="ORF">GNZ18_09500</name>
</gene>
<protein>
    <recommendedName>
        <fullName evidence="2">Beta-ketoacyl synthase-like N-terminal domain-containing protein</fullName>
    </recommendedName>
</protein>
<evidence type="ECO:0000313" key="3">
    <source>
        <dbReference type="EMBL" id="MUN36831.1"/>
    </source>
</evidence>
<dbReference type="PANTHER" id="PTHR11712:SF336">
    <property type="entry name" value="3-OXOACYL-[ACYL-CARRIER-PROTEIN] SYNTHASE, MITOCHONDRIAL"/>
    <property type="match status" value="1"/>
</dbReference>
<dbReference type="Gene3D" id="3.40.47.10">
    <property type="match status" value="1"/>
</dbReference>
<comment type="caution">
    <text evidence="3">The sequence shown here is derived from an EMBL/GenBank/DDBJ whole genome shotgun (WGS) entry which is preliminary data.</text>
</comment>
<dbReference type="PANTHER" id="PTHR11712">
    <property type="entry name" value="POLYKETIDE SYNTHASE-RELATED"/>
    <property type="match status" value="1"/>
</dbReference>
<keyword evidence="1" id="KW-0808">Transferase</keyword>
<dbReference type="Proteomes" id="UP000432015">
    <property type="component" value="Unassembled WGS sequence"/>
</dbReference>
<evidence type="ECO:0000256" key="1">
    <source>
        <dbReference type="ARBA" id="ARBA00022679"/>
    </source>
</evidence>
<dbReference type="GO" id="GO:0004315">
    <property type="term" value="F:3-oxoacyl-[acyl-carrier-protein] synthase activity"/>
    <property type="evidence" value="ECO:0007669"/>
    <property type="project" value="TreeGrafter"/>
</dbReference>
<dbReference type="InterPro" id="IPR000794">
    <property type="entry name" value="Beta-ketoacyl_synthase"/>
</dbReference>
<keyword evidence="4" id="KW-1185">Reference proteome</keyword>
<dbReference type="GO" id="GO:0006633">
    <property type="term" value="P:fatty acid biosynthetic process"/>
    <property type="evidence" value="ECO:0007669"/>
    <property type="project" value="TreeGrafter"/>
</dbReference>
<dbReference type="InterPro" id="IPR016039">
    <property type="entry name" value="Thiolase-like"/>
</dbReference>
<dbReference type="EMBL" id="WOFH01000003">
    <property type="protein sequence ID" value="MUN36831.1"/>
    <property type="molecule type" value="Genomic_DNA"/>
</dbReference>
<name>A0A7K1KXA1_9ACTN</name>
<evidence type="ECO:0000313" key="4">
    <source>
        <dbReference type="Proteomes" id="UP000432015"/>
    </source>
</evidence>
<dbReference type="Pfam" id="PF00109">
    <property type="entry name" value="ketoacyl-synt"/>
    <property type="match status" value="1"/>
</dbReference>
<dbReference type="RefSeq" id="WP_156215881.1">
    <property type="nucleotide sequence ID" value="NZ_WOFH01000003.1"/>
</dbReference>
<evidence type="ECO:0000259" key="2">
    <source>
        <dbReference type="Pfam" id="PF00109"/>
    </source>
</evidence>
<sequence>MNDIVITGVGALRPGGAVAVPAEGRAGGKIDWAPPAGPACLVDFDAKAELGRKAVRFNHRSTVLAMGAFERALADAGLTVTDDNRDLIGITVGTTLGSVAGVAEFGVDSFDRERPYVVDAARFPSAALNCAAAALAIRAGLRGVNATVAGGPLSAVGALRHAQVMIRARHAQGVVAGSSEEFSAPDAWWGRTHRATGTPGEGAAMFVLEDAEAAAAAGRRVRARLAGTVVRAVGSVDADSVSRVVREALELSGVAAADIATAAVRATGVGEVDDAQTAGLASVLDVEPRFDEDAIGDCYSAHSALQLADVLERNPGEAALVLAADPDGALGAAVVTAA</sequence>
<feature type="domain" description="Beta-ketoacyl synthase-like N-terminal" evidence="2">
    <location>
        <begin position="55"/>
        <end position="187"/>
    </location>
</feature>
<organism evidence="3 4">
    <name type="scientific">Actinomadura litoris</name>
    <dbReference type="NCBI Taxonomy" id="2678616"/>
    <lineage>
        <taxon>Bacteria</taxon>
        <taxon>Bacillati</taxon>
        <taxon>Actinomycetota</taxon>
        <taxon>Actinomycetes</taxon>
        <taxon>Streptosporangiales</taxon>
        <taxon>Thermomonosporaceae</taxon>
        <taxon>Actinomadura</taxon>
    </lineage>
</organism>
<dbReference type="InterPro" id="IPR014030">
    <property type="entry name" value="Ketoacyl_synth_N"/>
</dbReference>
<dbReference type="SUPFAM" id="SSF53901">
    <property type="entry name" value="Thiolase-like"/>
    <property type="match status" value="2"/>
</dbReference>
<reference evidence="3 4" key="1">
    <citation type="submission" date="2019-11" db="EMBL/GenBank/DDBJ databases">
        <authorList>
            <person name="Cao P."/>
        </authorList>
    </citation>
    <scope>NUCLEOTIDE SEQUENCE [LARGE SCALE GENOMIC DNA]</scope>
    <source>
        <strain evidence="3 4">NEAU-AAG5</strain>
    </source>
</reference>
<proteinExistence type="predicted"/>
<dbReference type="AlphaFoldDB" id="A0A7K1KXA1"/>
<accession>A0A7K1KXA1</accession>